<evidence type="ECO:0000256" key="1">
    <source>
        <dbReference type="SAM" id="SignalP"/>
    </source>
</evidence>
<dbReference type="RefSeq" id="XP_016621027.1">
    <property type="nucleotide sequence ID" value="XM_016762080.1"/>
</dbReference>
<dbReference type="EMBL" id="KN846985">
    <property type="protein sequence ID" value="KIW94358.1"/>
    <property type="molecule type" value="Genomic_DNA"/>
</dbReference>
<dbReference type="AlphaFoldDB" id="A0A0D2HLZ7"/>
<reference evidence="2" key="1">
    <citation type="submission" date="2015-01" db="EMBL/GenBank/DDBJ databases">
        <title>The Genome Sequence of Cladophialophora bantiana CBS 173.52.</title>
        <authorList>
            <consortium name="The Broad Institute Genomics Platform"/>
            <person name="Cuomo C."/>
            <person name="de Hoog S."/>
            <person name="Gorbushina A."/>
            <person name="Stielow B."/>
            <person name="Teixiera M."/>
            <person name="Abouelleil A."/>
            <person name="Chapman S.B."/>
            <person name="Priest M."/>
            <person name="Young S.K."/>
            <person name="Wortman J."/>
            <person name="Nusbaum C."/>
            <person name="Birren B."/>
        </authorList>
    </citation>
    <scope>NUCLEOTIDE SEQUENCE [LARGE SCALE GENOMIC DNA]</scope>
    <source>
        <strain evidence="2">CBS 173.52</strain>
    </source>
</reference>
<dbReference type="PANTHER" id="PTHR35204">
    <property type="entry name" value="YALI0A21131P"/>
    <property type="match status" value="1"/>
</dbReference>
<dbReference type="OrthoDB" id="10261782at2759"/>
<dbReference type="PANTHER" id="PTHR35204:SF1">
    <property type="entry name" value="ENTEROTOXIN"/>
    <property type="match status" value="1"/>
</dbReference>
<evidence type="ECO:0000313" key="2">
    <source>
        <dbReference type="EMBL" id="KIW94358.1"/>
    </source>
</evidence>
<dbReference type="VEuPathDB" id="FungiDB:Z519_04334"/>
<name>A0A0D2HLZ7_CLAB1</name>
<dbReference type="InterPro" id="IPR038921">
    <property type="entry name" value="YOR389W-like"/>
</dbReference>
<evidence type="ECO:0000313" key="3">
    <source>
        <dbReference type="Proteomes" id="UP000053789"/>
    </source>
</evidence>
<organism evidence="2 3">
    <name type="scientific">Cladophialophora bantiana (strain ATCC 10958 / CBS 173.52 / CDC B-1940 / NIH 8579)</name>
    <name type="common">Xylohypha bantiana</name>
    <dbReference type="NCBI Taxonomy" id="1442370"/>
    <lineage>
        <taxon>Eukaryota</taxon>
        <taxon>Fungi</taxon>
        <taxon>Dikarya</taxon>
        <taxon>Ascomycota</taxon>
        <taxon>Pezizomycotina</taxon>
        <taxon>Eurotiomycetes</taxon>
        <taxon>Chaetothyriomycetidae</taxon>
        <taxon>Chaetothyriales</taxon>
        <taxon>Herpotrichiellaceae</taxon>
        <taxon>Cladophialophora</taxon>
    </lineage>
</organism>
<sequence>MWLFALAILVLPKTAQATALPPSELVDQVRNANHVFNAIHSSMRQWGSSIYHNGMSFFPALVPAGIQFYHGNPNQEPVQGLEWLAFEPEHAIIFARRLHRPYEAVLPQMGEETEFTNQLGFGRITSSAQKAAKFSLNSVTESYDRHSMPERPDIPQVHPGWLHTYRTKEATPLLYIDGMSAGKCDKGTLDSQDVLLLNASVGGGGMLWERKRANGLCKLAHERWNGKIKGFIRMEAGFEIIMCSFSDSLDFVQSVRAGQFSLGGATSDSSEKGFDWAIWKWIKFIASRYDGIGGRRVRLDYDHFFTAYTYDFDLFSGKTDLPRLQNISAEALDRARDDVDRMVRSWDPLNILDEKSPVDWQSIADMVVERYAGVLKYLLGGTLTKVEDLLEELELILRVFIDSDARNKTAEVDRCVAQFNPGEGRISTSIVGNSIQAVTREICETLFAAFDVDVTLSQAMDKLRSLTEYLNWSVWKKCPQCAFNEVCFIPMWPFGTAEDREHPRCRNSSELSRRMGYWGNPRSR</sequence>
<dbReference type="GeneID" id="27697262"/>
<feature type="chain" id="PRO_5002243420" evidence="1">
    <location>
        <begin position="18"/>
        <end position="524"/>
    </location>
</feature>
<dbReference type="Proteomes" id="UP000053789">
    <property type="component" value="Unassembled WGS sequence"/>
</dbReference>
<protein>
    <submittedName>
        <fullName evidence="2">Uncharacterized protein</fullName>
    </submittedName>
</protein>
<proteinExistence type="predicted"/>
<dbReference type="HOGENOM" id="CLU_017366_2_0_1"/>
<keyword evidence="1" id="KW-0732">Signal</keyword>
<gene>
    <name evidence="2" type="ORF">Z519_04334</name>
</gene>
<keyword evidence="3" id="KW-1185">Reference proteome</keyword>
<feature type="signal peptide" evidence="1">
    <location>
        <begin position="1"/>
        <end position="17"/>
    </location>
</feature>
<accession>A0A0D2HLZ7</accession>